<evidence type="ECO:0000313" key="2">
    <source>
        <dbReference type="Proteomes" id="UP001623600"/>
    </source>
</evidence>
<gene>
    <name evidence="1" type="ORF">ACJDTP_24025</name>
</gene>
<dbReference type="EMBL" id="JBJIAB010000047">
    <property type="protein sequence ID" value="MFL0168130.1"/>
    <property type="molecule type" value="Genomic_DNA"/>
</dbReference>
<name>A0ABW8SD57_9CLOT</name>
<evidence type="ECO:0000313" key="1">
    <source>
        <dbReference type="EMBL" id="MFL0168130.1"/>
    </source>
</evidence>
<accession>A0ABW8SD57</accession>
<dbReference type="RefSeq" id="WP_206490982.1">
    <property type="nucleotide sequence ID" value="NZ_JBJIAB010000047.1"/>
</dbReference>
<organism evidence="1 2">
    <name type="scientific">Candidatus Clostridium helianthi</name>
    <dbReference type="NCBI Taxonomy" id="3381660"/>
    <lineage>
        <taxon>Bacteria</taxon>
        <taxon>Bacillati</taxon>
        <taxon>Bacillota</taxon>
        <taxon>Clostridia</taxon>
        <taxon>Eubacteriales</taxon>
        <taxon>Clostridiaceae</taxon>
        <taxon>Clostridium</taxon>
    </lineage>
</organism>
<comment type="caution">
    <text evidence="1">The sequence shown here is derived from an EMBL/GenBank/DDBJ whole genome shotgun (WGS) entry which is preliminary data.</text>
</comment>
<protein>
    <submittedName>
        <fullName evidence="1">DUF4258 domain-containing protein</fullName>
    </submittedName>
</protein>
<dbReference type="Pfam" id="PF14076">
    <property type="entry name" value="DUF4258"/>
    <property type="match status" value="1"/>
</dbReference>
<sequence>MIDELAKLRCEMAENNIRQKVNDGYYRVSNHALDRMGERKISLEKVISCITEGENIEVQIGNEIDDFKVLFQEGNIDKPEVYTVVADRDIPVIVTVCRTKDEVWECIGNVLKRREMHKK</sequence>
<proteinExistence type="predicted"/>
<keyword evidence="2" id="KW-1185">Reference proteome</keyword>
<dbReference type="InterPro" id="IPR025354">
    <property type="entry name" value="DUF4258"/>
</dbReference>
<dbReference type="Proteomes" id="UP001623600">
    <property type="component" value="Unassembled WGS sequence"/>
</dbReference>
<reference evidence="1 2" key="1">
    <citation type="submission" date="2024-11" db="EMBL/GenBank/DDBJ databases">
        <authorList>
            <person name="Heng Y.C."/>
            <person name="Lim A.C.H."/>
            <person name="Lee J.K.Y."/>
            <person name="Kittelmann S."/>
        </authorList>
    </citation>
    <scope>NUCLEOTIDE SEQUENCE [LARGE SCALE GENOMIC DNA]</scope>
    <source>
        <strain evidence="1 2">WILCCON 0112</strain>
    </source>
</reference>